<dbReference type="Proteomes" id="UP000419743">
    <property type="component" value="Unassembled WGS sequence"/>
</dbReference>
<keyword evidence="1" id="KW-1133">Transmembrane helix</keyword>
<accession>A0A7M4DEB9</accession>
<dbReference type="AlphaFoldDB" id="A0A7M4DEB9"/>
<dbReference type="Gene3D" id="3.40.50.410">
    <property type="entry name" value="von Willebrand factor, type A domain"/>
    <property type="match status" value="1"/>
</dbReference>
<proteinExistence type="predicted"/>
<dbReference type="SUPFAM" id="SSF53300">
    <property type="entry name" value="vWA-like"/>
    <property type="match status" value="1"/>
</dbReference>
<comment type="caution">
    <text evidence="2">The sequence shown here is derived from an EMBL/GenBank/DDBJ whole genome shotgun (WGS) entry which is preliminary data.</text>
</comment>
<feature type="transmembrane region" description="Helical" evidence="1">
    <location>
        <begin position="6"/>
        <end position="29"/>
    </location>
</feature>
<evidence type="ECO:0000256" key="1">
    <source>
        <dbReference type="SAM" id="Phobius"/>
    </source>
</evidence>
<evidence type="ECO:0000313" key="2">
    <source>
        <dbReference type="EMBL" id="VZO35233.1"/>
    </source>
</evidence>
<feature type="transmembrane region" description="Helical" evidence="1">
    <location>
        <begin position="63"/>
        <end position="82"/>
    </location>
</feature>
<reference evidence="2 3" key="1">
    <citation type="submission" date="2019-11" db="EMBL/GenBank/DDBJ databases">
        <authorList>
            <person name="Criscuolo A."/>
        </authorList>
    </citation>
    <scope>NUCLEOTIDE SEQUENCE [LARGE SCALE GENOMIC DNA]</scope>
    <source>
        <strain evidence="2">CIP111667</strain>
    </source>
</reference>
<keyword evidence="3" id="KW-1185">Reference proteome</keyword>
<dbReference type="RefSeq" id="WP_156739017.1">
    <property type="nucleotide sequence ID" value="NZ_CACRYJ010000006.1"/>
</dbReference>
<feature type="transmembrane region" description="Helical" evidence="1">
    <location>
        <begin position="326"/>
        <end position="344"/>
    </location>
</feature>
<evidence type="ECO:0000313" key="3">
    <source>
        <dbReference type="Proteomes" id="UP000419743"/>
    </source>
</evidence>
<sequence>MVTETFLHPWAIAAVIVVAVAALVAGWFARAAKRERAAVTWVANASYLTSLPSFRSRMSKYRVLLSGLAVVLIGAVVATGFLTARPVEKVTRADELATRDIVLCLDVSGSMIEYDTQVVEKFLELLPSFNGERIALSIWNSTSRTVFPLTDDYDLVEEELRYAADALDFDLDSLDDLSFDPAAYDRLLDFVLGTTGLGDSSSSLVGDGLATCALSFDLTDTERSRSIILATDNEVFGNEIYTLPEAGELVADRGITLHGFYAGEVTPTSAAQEKEYRDVVELHDGLFYASDDPGAVDGIIDNITSQQAAELDANPEVVVSDRPEQFFPWLMALVGIYILAVWRLRT</sequence>
<dbReference type="EMBL" id="CACRYJ010000006">
    <property type="protein sequence ID" value="VZO35233.1"/>
    <property type="molecule type" value="Genomic_DNA"/>
</dbReference>
<keyword evidence="1" id="KW-0812">Transmembrane</keyword>
<name>A0A7M4DEB9_9MICO</name>
<gene>
    <name evidence="2" type="ORF">HALOF300_00459</name>
</gene>
<evidence type="ECO:0008006" key="4">
    <source>
        <dbReference type="Google" id="ProtNLM"/>
    </source>
</evidence>
<organism evidence="2 3">
    <name type="scientific">Occultella aeris</name>
    <dbReference type="NCBI Taxonomy" id="2761496"/>
    <lineage>
        <taxon>Bacteria</taxon>
        <taxon>Bacillati</taxon>
        <taxon>Actinomycetota</taxon>
        <taxon>Actinomycetes</taxon>
        <taxon>Micrococcales</taxon>
        <taxon>Ruaniaceae</taxon>
        <taxon>Occultella</taxon>
    </lineage>
</organism>
<keyword evidence="1" id="KW-0472">Membrane</keyword>
<dbReference type="InterPro" id="IPR036465">
    <property type="entry name" value="vWFA_dom_sf"/>
</dbReference>
<protein>
    <recommendedName>
        <fullName evidence="4">VWFA domain-containing protein</fullName>
    </recommendedName>
</protein>